<keyword evidence="2" id="KW-0812">Transmembrane</keyword>
<protein>
    <submittedName>
        <fullName evidence="3">Uncharacterized protein</fullName>
    </submittedName>
</protein>
<name>A0AAN6EXR5_EXODE</name>
<feature type="transmembrane region" description="Helical" evidence="2">
    <location>
        <begin position="137"/>
        <end position="155"/>
    </location>
</feature>
<accession>A0AAN6EXR5</accession>
<dbReference type="EMBL" id="JAJGCB010000004">
    <property type="protein sequence ID" value="KAJ8993173.1"/>
    <property type="molecule type" value="Genomic_DNA"/>
</dbReference>
<proteinExistence type="predicted"/>
<keyword evidence="2" id="KW-1133">Transmembrane helix</keyword>
<evidence type="ECO:0000256" key="2">
    <source>
        <dbReference type="SAM" id="Phobius"/>
    </source>
</evidence>
<reference evidence="3" key="1">
    <citation type="submission" date="2023-01" db="EMBL/GenBank/DDBJ databases">
        <title>Exophiala dermititidis isolated from Cystic Fibrosis Patient.</title>
        <authorList>
            <person name="Kurbessoian T."/>
            <person name="Crocker A."/>
            <person name="Murante D."/>
            <person name="Hogan D.A."/>
            <person name="Stajich J.E."/>
        </authorList>
    </citation>
    <scope>NUCLEOTIDE SEQUENCE</scope>
    <source>
        <strain evidence="3">Ex8</strain>
    </source>
</reference>
<gene>
    <name evidence="3" type="ORF">HRR80_003206</name>
</gene>
<evidence type="ECO:0000256" key="1">
    <source>
        <dbReference type="SAM" id="MobiDB-lite"/>
    </source>
</evidence>
<organism evidence="3 4">
    <name type="scientific">Exophiala dermatitidis</name>
    <name type="common">Black yeast-like fungus</name>
    <name type="synonym">Wangiella dermatitidis</name>
    <dbReference type="NCBI Taxonomy" id="5970"/>
    <lineage>
        <taxon>Eukaryota</taxon>
        <taxon>Fungi</taxon>
        <taxon>Dikarya</taxon>
        <taxon>Ascomycota</taxon>
        <taxon>Pezizomycotina</taxon>
        <taxon>Eurotiomycetes</taxon>
        <taxon>Chaetothyriomycetidae</taxon>
        <taxon>Chaetothyriales</taxon>
        <taxon>Herpotrichiellaceae</taxon>
        <taxon>Exophiala</taxon>
    </lineage>
</organism>
<dbReference type="AlphaFoldDB" id="A0AAN6EXR5"/>
<feature type="compositionally biased region" description="Low complexity" evidence="1">
    <location>
        <begin position="40"/>
        <end position="49"/>
    </location>
</feature>
<feature type="compositionally biased region" description="Polar residues" evidence="1">
    <location>
        <begin position="23"/>
        <end position="35"/>
    </location>
</feature>
<comment type="caution">
    <text evidence="3">The sequence shown here is derived from an EMBL/GenBank/DDBJ whole genome shotgun (WGS) entry which is preliminary data.</text>
</comment>
<dbReference type="Proteomes" id="UP001161757">
    <property type="component" value="Unassembled WGS sequence"/>
</dbReference>
<evidence type="ECO:0000313" key="3">
    <source>
        <dbReference type="EMBL" id="KAJ8993173.1"/>
    </source>
</evidence>
<keyword evidence="2" id="KW-0472">Membrane</keyword>
<feature type="region of interest" description="Disordered" evidence="1">
    <location>
        <begin position="23"/>
        <end position="65"/>
    </location>
</feature>
<feature type="transmembrane region" description="Helical" evidence="2">
    <location>
        <begin position="97"/>
        <end position="125"/>
    </location>
</feature>
<sequence length="287" mass="32022">MSSLSVRSLRPLLRSRIQPSCSQRWYASSPRTTASRLPKRATPTRTAKPTPVPRPAPETPIVRAPEGLTPDKLNKQWYATKLYNAGQRAIYRPPSQAGILAASYIITASCLLTAGALAFSNLWAYDSSSELPWIVRVAWRAGIVTFTMVGGFAFLRPTRLIKSIDLVSKDGIVKLAVQVRRPLPFLRPKEYIIAPYEFEMDRKFTQQMDEPEFMHDDAPQSQSIVAKLGRAISKAVYYPFAATRRLMTLEGMMTVNLKEGESPAKLDTQGKFSNAAKDLVEMGTIKL</sequence>
<evidence type="ECO:0000313" key="4">
    <source>
        <dbReference type="Proteomes" id="UP001161757"/>
    </source>
</evidence>